<dbReference type="SUPFAM" id="SSF52540">
    <property type="entry name" value="P-loop containing nucleoside triphosphate hydrolases"/>
    <property type="match status" value="1"/>
</dbReference>
<dbReference type="SMART" id="SM00382">
    <property type="entry name" value="AAA"/>
    <property type="match status" value="1"/>
</dbReference>
<dbReference type="PROSITE" id="PS00211">
    <property type="entry name" value="ABC_TRANSPORTER_1"/>
    <property type="match status" value="1"/>
</dbReference>
<keyword evidence="4 7" id="KW-0067">ATP-binding</keyword>
<evidence type="ECO:0000256" key="4">
    <source>
        <dbReference type="ARBA" id="ARBA00022840"/>
    </source>
</evidence>
<dbReference type="OrthoDB" id="9805514at2"/>
<reference evidence="7 8" key="1">
    <citation type="submission" date="2016-10" db="EMBL/GenBank/DDBJ databases">
        <authorList>
            <person name="de Groot N.N."/>
        </authorList>
    </citation>
    <scope>NUCLEOTIDE SEQUENCE [LARGE SCALE GENOMIC DNA]</scope>
    <source>
        <strain evidence="7 8">DSM 1283</strain>
    </source>
</reference>
<dbReference type="InterPro" id="IPR027417">
    <property type="entry name" value="P-loop_NTPase"/>
</dbReference>
<gene>
    <name evidence="7" type="ORF">SAMN04489757_102103</name>
</gene>
<dbReference type="GO" id="GO:0015807">
    <property type="term" value="P:L-amino acid transport"/>
    <property type="evidence" value="ECO:0007669"/>
    <property type="project" value="TreeGrafter"/>
</dbReference>
<evidence type="ECO:0000259" key="6">
    <source>
        <dbReference type="PROSITE" id="PS50893"/>
    </source>
</evidence>
<keyword evidence="3" id="KW-0547">Nucleotide-binding</keyword>
<organism evidence="7 8">
    <name type="scientific">Anaerocolumna aminovalerica</name>
    <dbReference type="NCBI Taxonomy" id="1527"/>
    <lineage>
        <taxon>Bacteria</taxon>
        <taxon>Bacillati</taxon>
        <taxon>Bacillota</taxon>
        <taxon>Clostridia</taxon>
        <taxon>Lachnospirales</taxon>
        <taxon>Lachnospiraceae</taxon>
        <taxon>Anaerocolumna</taxon>
    </lineage>
</organism>
<evidence type="ECO:0000256" key="1">
    <source>
        <dbReference type="ARBA" id="ARBA00005417"/>
    </source>
</evidence>
<sequence>MLKIENLSVNYGYINALTNINIEVKQGEIVTLIGGNGAGKSTTLMAISNLNEKLEGKITFKEQDITKMAPDKIVKMGLSHVPEGRKIFPALTVYENLIAGTIGNPKLSRDKIKQLIEENYVLFPRLKERWSQGGGSLSGGEQQMLAIARGLMMDPDIIMLDEPSLGLAPIIVEEIFELILKIREKGKTVLLIEQNASMALSIADRGYVLETGNIILQGKGKDLLVDPEVKKAYLGA</sequence>
<dbReference type="InterPro" id="IPR017871">
    <property type="entry name" value="ABC_transporter-like_CS"/>
</dbReference>
<feature type="domain" description="ABC transporter" evidence="6">
    <location>
        <begin position="2"/>
        <end position="236"/>
    </location>
</feature>
<dbReference type="PROSITE" id="PS50893">
    <property type="entry name" value="ABC_TRANSPORTER_2"/>
    <property type="match status" value="1"/>
</dbReference>
<dbReference type="Proteomes" id="UP000198806">
    <property type="component" value="Unassembled WGS sequence"/>
</dbReference>
<evidence type="ECO:0000256" key="3">
    <source>
        <dbReference type="ARBA" id="ARBA00022741"/>
    </source>
</evidence>
<dbReference type="InterPro" id="IPR030660">
    <property type="entry name" value="ABC_branched_ATPase_LivF/BraG"/>
</dbReference>
<evidence type="ECO:0000256" key="2">
    <source>
        <dbReference type="ARBA" id="ARBA00022448"/>
    </source>
</evidence>
<dbReference type="Pfam" id="PF00005">
    <property type="entry name" value="ABC_tran"/>
    <property type="match status" value="1"/>
</dbReference>
<dbReference type="PANTHER" id="PTHR43820">
    <property type="entry name" value="HIGH-AFFINITY BRANCHED-CHAIN AMINO ACID TRANSPORT ATP-BINDING PROTEIN LIVF"/>
    <property type="match status" value="1"/>
</dbReference>
<keyword evidence="2" id="KW-0813">Transport</keyword>
<dbReference type="CDD" id="cd03224">
    <property type="entry name" value="ABC_TM1139_LivF_branched"/>
    <property type="match status" value="1"/>
</dbReference>
<dbReference type="RefSeq" id="WP_091683958.1">
    <property type="nucleotide sequence ID" value="NZ_BAABFM010000017.1"/>
</dbReference>
<dbReference type="PANTHER" id="PTHR43820:SF4">
    <property type="entry name" value="HIGH-AFFINITY BRANCHED-CHAIN AMINO ACID TRANSPORT ATP-BINDING PROTEIN LIVF"/>
    <property type="match status" value="1"/>
</dbReference>
<dbReference type="Gene3D" id="3.40.50.300">
    <property type="entry name" value="P-loop containing nucleotide triphosphate hydrolases"/>
    <property type="match status" value="1"/>
</dbReference>
<evidence type="ECO:0000256" key="5">
    <source>
        <dbReference type="ARBA" id="ARBA00022970"/>
    </source>
</evidence>
<name>A0A1I5C3E3_9FIRM</name>
<dbReference type="InterPro" id="IPR003593">
    <property type="entry name" value="AAA+_ATPase"/>
</dbReference>
<dbReference type="AlphaFoldDB" id="A0A1I5C3E3"/>
<protein>
    <submittedName>
        <fullName evidence="7">Amino acid/amide ABC transporter ATP-binding protein 2, HAAT family</fullName>
    </submittedName>
</protein>
<dbReference type="GO" id="GO:0016887">
    <property type="term" value="F:ATP hydrolysis activity"/>
    <property type="evidence" value="ECO:0007669"/>
    <property type="project" value="InterPro"/>
</dbReference>
<proteinExistence type="inferred from homology"/>
<dbReference type="InterPro" id="IPR003439">
    <property type="entry name" value="ABC_transporter-like_ATP-bd"/>
</dbReference>
<dbReference type="InterPro" id="IPR052156">
    <property type="entry name" value="BCAA_Transport_ATP-bd_LivF"/>
</dbReference>
<accession>A0A1I5C3E3</accession>
<dbReference type="GO" id="GO:0005524">
    <property type="term" value="F:ATP binding"/>
    <property type="evidence" value="ECO:0007669"/>
    <property type="project" value="UniProtKB-KW"/>
</dbReference>
<evidence type="ECO:0000313" key="8">
    <source>
        <dbReference type="Proteomes" id="UP000198806"/>
    </source>
</evidence>
<dbReference type="EMBL" id="FOWD01000002">
    <property type="protein sequence ID" value="SFN81447.1"/>
    <property type="molecule type" value="Genomic_DNA"/>
</dbReference>
<evidence type="ECO:0000313" key="7">
    <source>
        <dbReference type="EMBL" id="SFN81447.1"/>
    </source>
</evidence>
<keyword evidence="5" id="KW-0029">Amino-acid transport</keyword>
<dbReference type="STRING" id="1527.SAMN04489757_102103"/>
<dbReference type="PIRSF" id="PIRSF039137">
    <property type="entry name" value="ABC_branched_ATPase"/>
    <property type="match status" value="1"/>
</dbReference>
<keyword evidence="8" id="KW-1185">Reference proteome</keyword>
<dbReference type="GO" id="GO:0015658">
    <property type="term" value="F:branched-chain amino acid transmembrane transporter activity"/>
    <property type="evidence" value="ECO:0007669"/>
    <property type="project" value="InterPro"/>
</dbReference>
<comment type="similarity">
    <text evidence="1">Belongs to the ABC transporter superfamily.</text>
</comment>